<accession>A0ABP4PI83</accession>
<evidence type="ECO:0008006" key="4">
    <source>
        <dbReference type="Google" id="ProtNLM"/>
    </source>
</evidence>
<keyword evidence="1" id="KW-0812">Transmembrane</keyword>
<evidence type="ECO:0000256" key="1">
    <source>
        <dbReference type="SAM" id="Phobius"/>
    </source>
</evidence>
<comment type="caution">
    <text evidence="2">The sequence shown here is derived from an EMBL/GenBank/DDBJ whole genome shotgun (WGS) entry which is preliminary data.</text>
</comment>
<keyword evidence="1" id="KW-1133">Transmembrane helix</keyword>
<name>A0ABP4PI83_9ACTN</name>
<keyword evidence="1" id="KW-0472">Membrane</keyword>
<dbReference type="EMBL" id="BAAAOS010000020">
    <property type="protein sequence ID" value="GAA1581195.1"/>
    <property type="molecule type" value="Genomic_DNA"/>
</dbReference>
<proteinExistence type="predicted"/>
<organism evidence="2 3">
    <name type="scientific">Kribbella sancticallisti</name>
    <dbReference type="NCBI Taxonomy" id="460087"/>
    <lineage>
        <taxon>Bacteria</taxon>
        <taxon>Bacillati</taxon>
        <taxon>Actinomycetota</taxon>
        <taxon>Actinomycetes</taxon>
        <taxon>Propionibacteriales</taxon>
        <taxon>Kribbellaceae</taxon>
        <taxon>Kribbella</taxon>
    </lineage>
</organism>
<feature type="transmembrane region" description="Helical" evidence="1">
    <location>
        <begin position="66"/>
        <end position="87"/>
    </location>
</feature>
<reference evidence="3" key="1">
    <citation type="journal article" date="2019" name="Int. J. Syst. Evol. Microbiol.">
        <title>The Global Catalogue of Microorganisms (GCM) 10K type strain sequencing project: providing services to taxonomists for standard genome sequencing and annotation.</title>
        <authorList>
            <consortium name="The Broad Institute Genomics Platform"/>
            <consortium name="The Broad Institute Genome Sequencing Center for Infectious Disease"/>
            <person name="Wu L."/>
            <person name="Ma J."/>
        </authorList>
    </citation>
    <scope>NUCLEOTIDE SEQUENCE [LARGE SCALE GENOMIC DNA]</scope>
    <source>
        <strain evidence="3">JCM 14969</strain>
    </source>
</reference>
<protein>
    <recommendedName>
        <fullName evidence="4">Secreted protein</fullName>
    </recommendedName>
</protein>
<dbReference type="Proteomes" id="UP001500393">
    <property type="component" value="Unassembled WGS sequence"/>
</dbReference>
<sequence>MTQNYLRPPAHHQFARCFRAPVRVAFGAFAAACVVAQLADEVGASRRRTRSSRRGHAVRSSNRSRIVFAVLVVVGAVALTAMLAARWKSAESSPERLTSGATTFRAEAPKELEVWRRPTTTDPREFAIAYARAIWTYDTTRHSYTDWQNAVSVYADPSSVAPQVATSLLPQWAEWEQLQQHKAHATTTAVTLEVTPELNAMPHRGQAPPGWHAYVVYGKQTVVTDTGTKFLDRQAAVAVVCTPTCRFWSATAQVSS</sequence>
<evidence type="ECO:0000313" key="3">
    <source>
        <dbReference type="Proteomes" id="UP001500393"/>
    </source>
</evidence>
<keyword evidence="3" id="KW-1185">Reference proteome</keyword>
<feature type="transmembrane region" description="Helical" evidence="1">
    <location>
        <begin position="24"/>
        <end position="45"/>
    </location>
</feature>
<gene>
    <name evidence="2" type="ORF">GCM10009789_38830</name>
</gene>
<evidence type="ECO:0000313" key="2">
    <source>
        <dbReference type="EMBL" id="GAA1581195.1"/>
    </source>
</evidence>